<evidence type="ECO:0000313" key="2">
    <source>
        <dbReference type="Proteomes" id="UP001152799"/>
    </source>
</evidence>
<dbReference type="AlphaFoldDB" id="A0A9N9MT13"/>
<dbReference type="InterPro" id="IPR006170">
    <property type="entry name" value="PBP/GOBP"/>
</dbReference>
<reference evidence="1" key="1">
    <citation type="submission" date="2022-01" db="EMBL/GenBank/DDBJ databases">
        <authorList>
            <person name="King R."/>
        </authorList>
    </citation>
    <scope>NUCLEOTIDE SEQUENCE</scope>
</reference>
<name>A0A9N9MT13_9CUCU</name>
<evidence type="ECO:0000313" key="1">
    <source>
        <dbReference type="EMBL" id="CAG9768020.1"/>
    </source>
</evidence>
<dbReference type="CDD" id="cd23992">
    <property type="entry name" value="PBP_GOBP"/>
    <property type="match status" value="1"/>
</dbReference>
<sequence>MEHCFQQVNLTVEDAKRAAEGKPLSRELFCYFRCLFESVDFLKDDGKFNTEKAKGLFGDFLDDKALQCLKSLTISTCEDLNKLDDCLPDP</sequence>
<dbReference type="Pfam" id="PF01395">
    <property type="entry name" value="PBP_GOBP"/>
    <property type="match status" value="1"/>
</dbReference>
<dbReference type="InterPro" id="IPR036728">
    <property type="entry name" value="PBP_GOBP_sf"/>
</dbReference>
<proteinExistence type="predicted"/>
<gene>
    <name evidence="1" type="ORF">CEUTPL_LOCUS8572</name>
</gene>
<accession>A0A9N9MT13</accession>
<dbReference type="EMBL" id="OU892280">
    <property type="protein sequence ID" value="CAG9768020.1"/>
    <property type="molecule type" value="Genomic_DNA"/>
</dbReference>
<keyword evidence="2" id="KW-1185">Reference proteome</keyword>
<organism evidence="1 2">
    <name type="scientific">Ceutorhynchus assimilis</name>
    <name type="common">cabbage seed weevil</name>
    <dbReference type="NCBI Taxonomy" id="467358"/>
    <lineage>
        <taxon>Eukaryota</taxon>
        <taxon>Metazoa</taxon>
        <taxon>Ecdysozoa</taxon>
        <taxon>Arthropoda</taxon>
        <taxon>Hexapoda</taxon>
        <taxon>Insecta</taxon>
        <taxon>Pterygota</taxon>
        <taxon>Neoptera</taxon>
        <taxon>Endopterygota</taxon>
        <taxon>Coleoptera</taxon>
        <taxon>Polyphaga</taxon>
        <taxon>Cucujiformia</taxon>
        <taxon>Curculionidae</taxon>
        <taxon>Ceutorhynchinae</taxon>
        <taxon>Ceutorhynchus</taxon>
    </lineage>
</organism>
<dbReference type="GO" id="GO:0005549">
    <property type="term" value="F:odorant binding"/>
    <property type="evidence" value="ECO:0007669"/>
    <property type="project" value="InterPro"/>
</dbReference>
<protein>
    <submittedName>
        <fullName evidence="1">Uncharacterized protein</fullName>
    </submittedName>
</protein>
<dbReference type="OrthoDB" id="6779241at2759"/>
<dbReference type="Proteomes" id="UP001152799">
    <property type="component" value="Chromosome 4"/>
</dbReference>
<dbReference type="SUPFAM" id="SSF47565">
    <property type="entry name" value="Insect pheromone/odorant-binding proteins"/>
    <property type="match status" value="1"/>
</dbReference>
<dbReference type="Gene3D" id="1.10.238.20">
    <property type="entry name" value="Pheromone/general odorant binding protein domain"/>
    <property type="match status" value="1"/>
</dbReference>